<proteinExistence type="predicted"/>
<protein>
    <recommendedName>
        <fullName evidence="1">Protein-glutamine gamma-glutamyltransferase-like C-terminal domain-containing protein</fullName>
    </recommendedName>
</protein>
<dbReference type="AlphaFoldDB" id="A0A0P9EVQ8"/>
<name>A0A0P9EVQ8_9CHLR</name>
<keyword evidence="3" id="KW-1185">Reference proteome</keyword>
<dbReference type="Proteomes" id="UP000050509">
    <property type="component" value="Unassembled WGS sequence"/>
</dbReference>
<evidence type="ECO:0000259" key="1">
    <source>
        <dbReference type="Pfam" id="PF13559"/>
    </source>
</evidence>
<reference evidence="2 3" key="1">
    <citation type="submission" date="2015-09" db="EMBL/GenBank/DDBJ databases">
        <title>Draft genome sequence of Kouleothrix aurantiaca JCM 19913.</title>
        <authorList>
            <person name="Hemp J."/>
        </authorList>
    </citation>
    <scope>NUCLEOTIDE SEQUENCE [LARGE SCALE GENOMIC DNA]</scope>
    <source>
        <strain evidence="2 3">COM-B</strain>
    </source>
</reference>
<feature type="domain" description="Protein-glutamine gamma-glutamyltransferase-like C-terminal" evidence="1">
    <location>
        <begin position="40"/>
        <end position="108"/>
    </location>
</feature>
<evidence type="ECO:0000313" key="2">
    <source>
        <dbReference type="EMBL" id="KPV48443.1"/>
    </source>
</evidence>
<organism evidence="2 3">
    <name type="scientific">Kouleothrix aurantiaca</name>
    <dbReference type="NCBI Taxonomy" id="186479"/>
    <lineage>
        <taxon>Bacteria</taxon>
        <taxon>Bacillati</taxon>
        <taxon>Chloroflexota</taxon>
        <taxon>Chloroflexia</taxon>
        <taxon>Chloroflexales</taxon>
        <taxon>Roseiflexineae</taxon>
        <taxon>Roseiflexaceae</taxon>
        <taxon>Kouleothrix</taxon>
    </lineage>
</organism>
<feature type="non-terminal residue" evidence="2">
    <location>
        <position position="1"/>
    </location>
</feature>
<dbReference type="Pfam" id="PF13559">
    <property type="entry name" value="DUF4129"/>
    <property type="match status" value="1"/>
</dbReference>
<dbReference type="EMBL" id="LJCR01002648">
    <property type="protein sequence ID" value="KPV48443.1"/>
    <property type="molecule type" value="Genomic_DNA"/>
</dbReference>
<comment type="caution">
    <text evidence="2">The sequence shown here is derived from an EMBL/GenBank/DDBJ whole genome shotgun (WGS) entry which is preliminary data.</text>
</comment>
<gene>
    <name evidence="2" type="ORF">SE17_38040</name>
</gene>
<accession>A0A0P9EVQ8</accession>
<dbReference type="InterPro" id="IPR025403">
    <property type="entry name" value="TgpA-like_C"/>
</dbReference>
<sequence>HCGAAEANDDPEAHLTASTALEQAGGLARGGDYRTAVRYLYLSALLRLDERNILRYDRALTNREYLERVRENPALRAQLGAVVETFDRVWYGHLPLDAATFANYERQVEKLRSENF</sequence>
<evidence type="ECO:0000313" key="3">
    <source>
        <dbReference type="Proteomes" id="UP000050509"/>
    </source>
</evidence>